<dbReference type="Ensembl" id="ENSBTAT00000116287.1">
    <property type="protein sequence ID" value="ENSBTAP00000075493.1"/>
    <property type="gene ID" value="ENSBTAG00000054534.3"/>
</dbReference>
<dbReference type="PANTHER" id="PTHR23137">
    <property type="entry name" value="VESICLE TRANSPORT PROTEIN-RELATED"/>
    <property type="match status" value="1"/>
</dbReference>
<dbReference type="Pfam" id="PF04178">
    <property type="entry name" value="Got1"/>
    <property type="match status" value="1"/>
</dbReference>
<keyword evidence="6 9" id="KW-1133">Transmembrane helix</keyword>
<keyword evidence="3 9" id="KW-0813">Transport</keyword>
<dbReference type="GO" id="GO:0016192">
    <property type="term" value="P:vesicle-mediated transport"/>
    <property type="evidence" value="ECO:0007669"/>
    <property type="project" value="InterPro"/>
</dbReference>
<comment type="similarity">
    <text evidence="8 9">Belongs to the SFT2 family.</text>
</comment>
<evidence type="ECO:0000256" key="9">
    <source>
        <dbReference type="RuleBase" id="RU363111"/>
    </source>
</evidence>
<keyword evidence="4 9" id="KW-0812">Transmembrane</keyword>
<evidence type="ECO:0000256" key="7">
    <source>
        <dbReference type="ARBA" id="ARBA00023136"/>
    </source>
</evidence>
<evidence type="ECO:0000256" key="4">
    <source>
        <dbReference type="ARBA" id="ARBA00022692"/>
    </source>
</evidence>
<organism evidence="11 12">
    <name type="scientific">Bos taurus</name>
    <name type="common">Bovine</name>
    <dbReference type="NCBI Taxonomy" id="9913"/>
    <lineage>
        <taxon>Eukaryota</taxon>
        <taxon>Metazoa</taxon>
        <taxon>Chordata</taxon>
        <taxon>Craniata</taxon>
        <taxon>Vertebrata</taxon>
        <taxon>Euteleostomi</taxon>
        <taxon>Mammalia</taxon>
        <taxon>Eutheria</taxon>
        <taxon>Laurasiatheria</taxon>
        <taxon>Artiodactyla</taxon>
        <taxon>Ruminantia</taxon>
        <taxon>Pecora</taxon>
        <taxon>Bovidae</taxon>
        <taxon>Bovinae</taxon>
        <taxon>Bos</taxon>
    </lineage>
</organism>
<comment type="subcellular location">
    <subcellularLocation>
        <location evidence="2 9">Membrane</location>
        <topology evidence="2 9">Multi-pass membrane protein</topology>
    </subcellularLocation>
</comment>
<evidence type="ECO:0000256" key="6">
    <source>
        <dbReference type="ARBA" id="ARBA00022989"/>
    </source>
</evidence>
<comment type="function">
    <text evidence="1 9">May be involved in fusion of retrograde transport vesicles derived from an endocytic compartment with the Golgi complex.</text>
</comment>
<evidence type="ECO:0000313" key="12">
    <source>
        <dbReference type="Proteomes" id="UP000009136"/>
    </source>
</evidence>
<accession>A0AAA9RWJ6</accession>
<evidence type="ECO:0000256" key="3">
    <source>
        <dbReference type="ARBA" id="ARBA00022448"/>
    </source>
</evidence>
<feature type="region of interest" description="Disordered" evidence="10">
    <location>
        <begin position="14"/>
        <end position="35"/>
    </location>
</feature>
<dbReference type="PANTHER" id="PTHR23137:SF24">
    <property type="entry name" value="VESICLE TRANSPORT PROTEIN SFT2A"/>
    <property type="match status" value="1"/>
</dbReference>
<name>A0AAA9RWJ6_BOVIN</name>
<feature type="transmembrane region" description="Helical" evidence="9">
    <location>
        <begin position="93"/>
        <end position="111"/>
    </location>
</feature>
<evidence type="ECO:0000256" key="2">
    <source>
        <dbReference type="ARBA" id="ARBA00004141"/>
    </source>
</evidence>
<dbReference type="Proteomes" id="UP000009136">
    <property type="component" value="Chromosome 17"/>
</dbReference>
<dbReference type="GO" id="GO:0005737">
    <property type="term" value="C:cytoplasm"/>
    <property type="evidence" value="ECO:0007669"/>
    <property type="project" value="UniProtKB-ARBA"/>
</dbReference>
<feature type="transmembrane region" description="Helical" evidence="9">
    <location>
        <begin position="123"/>
        <end position="143"/>
    </location>
</feature>
<dbReference type="InterPro" id="IPR011691">
    <property type="entry name" value="Vesicle_transpt_SFT2"/>
</dbReference>
<reference evidence="11" key="1">
    <citation type="submission" date="2018-03" db="EMBL/GenBank/DDBJ databases">
        <title>ARS-UCD1.2.</title>
        <authorList>
            <person name="Rosen B.D."/>
            <person name="Bickhart D.M."/>
            <person name="Koren S."/>
            <person name="Schnabel R.D."/>
            <person name="Hall R."/>
            <person name="Zimin A."/>
            <person name="Dreischer C."/>
            <person name="Schultheiss S."/>
            <person name="Schroeder S.G."/>
            <person name="Elsik C.G."/>
            <person name="Couldrey C."/>
            <person name="Liu G.E."/>
            <person name="Van Tassell C.P."/>
            <person name="Phillippy A.M."/>
            <person name="Smith T.P.L."/>
            <person name="Medrano J.F."/>
        </authorList>
    </citation>
    <scope>NUCLEOTIDE SEQUENCE [LARGE SCALE GENOMIC DNA]</scope>
    <source>
        <strain evidence="11">Hereford</strain>
    </source>
</reference>
<dbReference type="GO" id="GO:0016020">
    <property type="term" value="C:membrane"/>
    <property type="evidence" value="ECO:0007669"/>
    <property type="project" value="UniProtKB-SubCell"/>
</dbReference>
<reference evidence="11" key="2">
    <citation type="submission" date="2025-08" db="UniProtKB">
        <authorList>
            <consortium name="Ensembl"/>
        </authorList>
    </citation>
    <scope>IDENTIFICATION</scope>
    <source>
        <strain evidence="11">Hereford</strain>
    </source>
</reference>
<feature type="transmembrane region" description="Helical" evidence="9">
    <location>
        <begin position="149"/>
        <end position="168"/>
    </location>
</feature>
<dbReference type="GO" id="GO:0012505">
    <property type="term" value="C:endomembrane system"/>
    <property type="evidence" value="ECO:0007669"/>
    <property type="project" value="UniProtKB-ARBA"/>
</dbReference>
<sequence>MVIQANQIQANEKIQSASSGLAQNSRPSRDQVPASAKHPRLNFHDAPAAVTLALNFNTRLKWFAMCVVSGIFSILGTRLLWLPGGIKLFEVFYTFGYTAALASTCFLMGPMKQLKKMFETTRLLPTIIILLCLVLTLCTAFWWHKKGLAILFCILQFLLMTWYSLPYIPYARVVVIKCCSSLLS</sequence>
<reference evidence="11" key="3">
    <citation type="submission" date="2025-09" db="UniProtKB">
        <authorList>
            <consortium name="Ensembl"/>
        </authorList>
    </citation>
    <scope>IDENTIFICATION</scope>
    <source>
        <strain evidence="11">Hereford</strain>
    </source>
</reference>
<evidence type="ECO:0000256" key="1">
    <source>
        <dbReference type="ARBA" id="ARBA00003566"/>
    </source>
</evidence>
<feature type="compositionally biased region" description="Polar residues" evidence="10">
    <location>
        <begin position="14"/>
        <end position="26"/>
    </location>
</feature>
<dbReference type="GeneTree" id="ENSGT00390000018525"/>
<proteinExistence type="inferred from homology"/>
<evidence type="ECO:0000256" key="10">
    <source>
        <dbReference type="SAM" id="MobiDB-lite"/>
    </source>
</evidence>
<protein>
    <recommendedName>
        <fullName evidence="9">Vesicle transport protein</fullName>
    </recommendedName>
</protein>
<feature type="transmembrane region" description="Helical" evidence="9">
    <location>
        <begin position="62"/>
        <end position="81"/>
    </location>
</feature>
<dbReference type="InterPro" id="IPR007305">
    <property type="entry name" value="Vesicle_transpt_Got1/SFT2"/>
</dbReference>
<evidence type="ECO:0000313" key="11">
    <source>
        <dbReference type="Ensembl" id="ENSBTAP00000075493.1"/>
    </source>
</evidence>
<evidence type="ECO:0000256" key="5">
    <source>
        <dbReference type="ARBA" id="ARBA00022927"/>
    </source>
</evidence>
<dbReference type="GO" id="GO:0015031">
    <property type="term" value="P:protein transport"/>
    <property type="evidence" value="ECO:0007669"/>
    <property type="project" value="UniProtKB-KW"/>
</dbReference>
<keyword evidence="12" id="KW-1185">Reference proteome</keyword>
<dbReference type="AlphaFoldDB" id="A0AAA9RWJ6"/>
<keyword evidence="7 9" id="KW-0472">Membrane</keyword>
<keyword evidence="5 9" id="KW-0653">Protein transport</keyword>
<evidence type="ECO:0000256" key="8">
    <source>
        <dbReference type="ARBA" id="ARBA00025800"/>
    </source>
</evidence>